<evidence type="ECO:0000256" key="9">
    <source>
        <dbReference type="ARBA" id="ARBA00023316"/>
    </source>
</evidence>
<name>A0A6S7HTW3_PARCT</name>
<comment type="caution">
    <text evidence="17">The sequence shown here is derived from an EMBL/GenBank/DDBJ whole genome shotgun (WGS) entry which is preliminary data.</text>
</comment>
<evidence type="ECO:0000256" key="6">
    <source>
        <dbReference type="ARBA" id="ARBA00022960"/>
    </source>
</evidence>
<evidence type="ECO:0000313" key="18">
    <source>
        <dbReference type="Proteomes" id="UP001152795"/>
    </source>
</evidence>
<protein>
    <recommendedName>
        <fullName evidence="12">UDP-N-acetylglucosamine 1-carboxyvinyltransferase</fullName>
        <ecNumber evidence="11">2.5.1.7</ecNumber>
    </recommendedName>
    <alternativeName>
        <fullName evidence="13">Enoylpyruvate transferase</fullName>
    </alternativeName>
    <alternativeName>
        <fullName evidence="14">UDP-N-acetylglucosamine enolpyruvyl transferase</fullName>
    </alternativeName>
</protein>
<dbReference type="Proteomes" id="UP001152795">
    <property type="component" value="Unassembled WGS sequence"/>
</dbReference>
<evidence type="ECO:0000256" key="10">
    <source>
        <dbReference type="ARBA" id="ARBA00038367"/>
    </source>
</evidence>
<dbReference type="SUPFAM" id="SSF55205">
    <property type="entry name" value="EPT/RTPC-like"/>
    <property type="match status" value="1"/>
</dbReference>
<evidence type="ECO:0000256" key="13">
    <source>
        <dbReference type="ARBA" id="ARBA00042443"/>
    </source>
</evidence>
<dbReference type="InterPro" id="IPR050068">
    <property type="entry name" value="MurA_subfamily"/>
</dbReference>
<dbReference type="GO" id="GO:0008360">
    <property type="term" value="P:regulation of cell shape"/>
    <property type="evidence" value="ECO:0007669"/>
    <property type="project" value="UniProtKB-KW"/>
</dbReference>
<organism evidence="17 18">
    <name type="scientific">Paramuricea clavata</name>
    <name type="common">Red gorgonian</name>
    <name type="synonym">Violescent sea-whip</name>
    <dbReference type="NCBI Taxonomy" id="317549"/>
    <lineage>
        <taxon>Eukaryota</taxon>
        <taxon>Metazoa</taxon>
        <taxon>Cnidaria</taxon>
        <taxon>Anthozoa</taxon>
        <taxon>Octocorallia</taxon>
        <taxon>Malacalcyonacea</taxon>
        <taxon>Plexauridae</taxon>
        <taxon>Paramuricea</taxon>
    </lineage>
</organism>
<comment type="similarity">
    <text evidence="10">Belongs to the EPSP synthase family. MurA subfamily.</text>
</comment>
<comment type="catalytic activity">
    <reaction evidence="15">
        <text>phosphoenolpyruvate + UDP-N-acetyl-alpha-D-glucosamine = UDP-N-acetyl-3-O-(1-carboxyvinyl)-alpha-D-glucosamine + phosphate</text>
        <dbReference type="Rhea" id="RHEA:18681"/>
        <dbReference type="ChEBI" id="CHEBI:43474"/>
        <dbReference type="ChEBI" id="CHEBI:57705"/>
        <dbReference type="ChEBI" id="CHEBI:58702"/>
        <dbReference type="ChEBI" id="CHEBI:68483"/>
        <dbReference type="EC" id="2.5.1.7"/>
    </reaction>
</comment>
<dbReference type="GO" id="GO:0005737">
    <property type="term" value="C:cytoplasm"/>
    <property type="evidence" value="ECO:0007669"/>
    <property type="project" value="UniProtKB-SubCell"/>
</dbReference>
<evidence type="ECO:0000256" key="12">
    <source>
        <dbReference type="ARBA" id="ARBA00039754"/>
    </source>
</evidence>
<evidence type="ECO:0000256" key="14">
    <source>
        <dbReference type="ARBA" id="ARBA00042842"/>
    </source>
</evidence>
<evidence type="ECO:0000256" key="3">
    <source>
        <dbReference type="ARBA" id="ARBA00022490"/>
    </source>
</evidence>
<keyword evidence="4" id="KW-0132">Cell division</keyword>
<dbReference type="AlphaFoldDB" id="A0A6S7HTW3"/>
<sequence length="276" mass="30248">MPKLMVTGGRRLQGKIKISGAKNAVLPQMAASLLTREKVTLTNVPNITDVRDMKSTLEAYGVAVEPDDWNKFDGTLELQADSPTSSLPSINVRTDIRASFLVFGPLLARTGEAEVYKPGGCDIQKEPRKVDYHIQAMNNMSVQEKPSIEETNISVKMEMENGLKPAAITFKKSSVGATETAMMAASLVEGDTVIRHAAIEPEIYDLAKMLEKMGAKININENVEIAEDDLTDFVVHDFQRIQRGYEDMVKKLNKCGAKLQIPDDARDGHHGGAGAF</sequence>
<evidence type="ECO:0000256" key="11">
    <source>
        <dbReference type="ARBA" id="ARBA00039108"/>
    </source>
</evidence>
<dbReference type="GO" id="GO:0071555">
    <property type="term" value="P:cell wall organization"/>
    <property type="evidence" value="ECO:0007669"/>
    <property type="project" value="UniProtKB-KW"/>
</dbReference>
<dbReference type="InterPro" id="IPR013792">
    <property type="entry name" value="RNA3'P_cycl/enolpyr_Trfase_a/b"/>
</dbReference>
<gene>
    <name evidence="17" type="ORF">PACLA_8A057153</name>
</gene>
<evidence type="ECO:0000256" key="8">
    <source>
        <dbReference type="ARBA" id="ARBA00023306"/>
    </source>
</evidence>
<feature type="domain" description="Enolpyruvate transferase" evidence="16">
    <location>
        <begin position="6"/>
        <end position="220"/>
    </location>
</feature>
<keyword evidence="7" id="KW-0573">Peptidoglycan synthesis</keyword>
<dbReference type="GO" id="GO:0051301">
    <property type="term" value="P:cell division"/>
    <property type="evidence" value="ECO:0007669"/>
    <property type="project" value="UniProtKB-KW"/>
</dbReference>
<accession>A0A6S7HTW3</accession>
<dbReference type="PANTHER" id="PTHR43783">
    <property type="entry name" value="UDP-N-ACETYLGLUCOSAMINE 1-CARBOXYVINYLTRANSFERASE"/>
    <property type="match status" value="1"/>
</dbReference>
<keyword evidence="5" id="KW-0808">Transferase</keyword>
<evidence type="ECO:0000256" key="15">
    <source>
        <dbReference type="ARBA" id="ARBA00047527"/>
    </source>
</evidence>
<comment type="pathway">
    <text evidence="2">Cell wall biogenesis; peptidoglycan biosynthesis.</text>
</comment>
<dbReference type="OrthoDB" id="7788545at2759"/>
<keyword evidence="6" id="KW-0133">Cell shape</keyword>
<evidence type="ECO:0000256" key="2">
    <source>
        <dbReference type="ARBA" id="ARBA00004752"/>
    </source>
</evidence>
<reference evidence="17" key="1">
    <citation type="submission" date="2020-04" db="EMBL/GenBank/DDBJ databases">
        <authorList>
            <person name="Alioto T."/>
            <person name="Alioto T."/>
            <person name="Gomez Garrido J."/>
        </authorList>
    </citation>
    <scope>NUCLEOTIDE SEQUENCE</scope>
    <source>
        <strain evidence="17">A484AB</strain>
    </source>
</reference>
<dbReference type="InterPro" id="IPR036968">
    <property type="entry name" value="Enolpyruvate_Tfrase_sf"/>
</dbReference>
<dbReference type="Gene3D" id="3.65.10.10">
    <property type="entry name" value="Enolpyruvate transferase domain"/>
    <property type="match status" value="2"/>
</dbReference>
<dbReference type="PANTHER" id="PTHR43783:SF1">
    <property type="entry name" value="UDP-N-ACETYLGLUCOSAMINE 1-CARBOXYVINYLTRANSFERASE"/>
    <property type="match status" value="1"/>
</dbReference>
<evidence type="ECO:0000256" key="7">
    <source>
        <dbReference type="ARBA" id="ARBA00022984"/>
    </source>
</evidence>
<evidence type="ECO:0000256" key="4">
    <source>
        <dbReference type="ARBA" id="ARBA00022618"/>
    </source>
</evidence>
<evidence type="ECO:0000259" key="16">
    <source>
        <dbReference type="Pfam" id="PF00275"/>
    </source>
</evidence>
<dbReference type="EMBL" id="CACRXK020006499">
    <property type="protein sequence ID" value="CAB4009575.1"/>
    <property type="molecule type" value="Genomic_DNA"/>
</dbReference>
<comment type="subcellular location">
    <subcellularLocation>
        <location evidence="1">Cytoplasm</location>
    </subcellularLocation>
</comment>
<evidence type="ECO:0000256" key="1">
    <source>
        <dbReference type="ARBA" id="ARBA00004496"/>
    </source>
</evidence>
<proteinExistence type="inferred from homology"/>
<dbReference type="InterPro" id="IPR001986">
    <property type="entry name" value="Enolpyruvate_Tfrase_dom"/>
</dbReference>
<keyword evidence="3" id="KW-0963">Cytoplasm</keyword>
<evidence type="ECO:0000256" key="5">
    <source>
        <dbReference type="ARBA" id="ARBA00022679"/>
    </source>
</evidence>
<keyword evidence="9" id="KW-0961">Cell wall biogenesis/degradation</keyword>
<keyword evidence="8" id="KW-0131">Cell cycle</keyword>
<keyword evidence="18" id="KW-1185">Reference proteome</keyword>
<dbReference type="Pfam" id="PF00275">
    <property type="entry name" value="EPSP_synthase"/>
    <property type="match status" value="1"/>
</dbReference>
<evidence type="ECO:0000313" key="17">
    <source>
        <dbReference type="EMBL" id="CAB4009575.1"/>
    </source>
</evidence>
<dbReference type="GO" id="GO:0008760">
    <property type="term" value="F:UDP-N-acetylglucosamine 1-carboxyvinyltransferase activity"/>
    <property type="evidence" value="ECO:0007669"/>
    <property type="project" value="UniProtKB-EC"/>
</dbReference>
<dbReference type="EC" id="2.5.1.7" evidence="11"/>